<dbReference type="AlphaFoldDB" id="A0A8C6UCT9"/>
<dbReference type="Pfam" id="PF00443">
    <property type="entry name" value="UCH"/>
    <property type="match status" value="1"/>
</dbReference>
<evidence type="ECO:0000259" key="1">
    <source>
        <dbReference type="PROSITE" id="PS50235"/>
    </source>
</evidence>
<proteinExistence type="predicted"/>
<dbReference type="GO" id="GO:0005829">
    <property type="term" value="C:cytosol"/>
    <property type="evidence" value="ECO:0007669"/>
    <property type="project" value="TreeGrafter"/>
</dbReference>
<evidence type="ECO:0000313" key="2">
    <source>
        <dbReference type="Ensembl" id="ENSNMLP00000033307.1"/>
    </source>
</evidence>
<dbReference type="GO" id="GO:0004843">
    <property type="term" value="F:cysteine-type deubiquitinase activity"/>
    <property type="evidence" value="ECO:0007669"/>
    <property type="project" value="InterPro"/>
</dbReference>
<name>A0A8C6UCT9_9GOBI</name>
<protein>
    <recommendedName>
        <fullName evidence="1">USP domain-containing protein</fullName>
    </recommendedName>
</protein>
<dbReference type="CDD" id="cd02257">
    <property type="entry name" value="Peptidase_C19"/>
    <property type="match status" value="1"/>
</dbReference>
<dbReference type="PANTHER" id="PTHR24006:SF899">
    <property type="entry name" value="UBIQUITIN CARBOXYL-TERMINAL HYDROLASE"/>
    <property type="match status" value="1"/>
</dbReference>
<accession>A0A8C6UCT9</accession>
<keyword evidence="3" id="KW-1185">Reference proteome</keyword>
<dbReference type="Proteomes" id="UP000694523">
    <property type="component" value="Unplaced"/>
</dbReference>
<dbReference type="InterPro" id="IPR001394">
    <property type="entry name" value="Peptidase_C19_UCH"/>
</dbReference>
<feature type="domain" description="USP" evidence="1">
    <location>
        <begin position="1"/>
        <end position="114"/>
    </location>
</feature>
<dbReference type="InterPro" id="IPR038765">
    <property type="entry name" value="Papain-like_cys_pep_sf"/>
</dbReference>
<reference evidence="2" key="2">
    <citation type="submission" date="2025-09" db="UniProtKB">
        <authorList>
            <consortium name="Ensembl"/>
        </authorList>
    </citation>
    <scope>IDENTIFICATION</scope>
</reference>
<dbReference type="SUPFAM" id="SSF54001">
    <property type="entry name" value="Cysteine proteinases"/>
    <property type="match status" value="1"/>
</dbReference>
<dbReference type="GO" id="GO:0016579">
    <property type="term" value="P:protein deubiquitination"/>
    <property type="evidence" value="ECO:0007669"/>
    <property type="project" value="InterPro"/>
</dbReference>
<dbReference type="InterPro" id="IPR028889">
    <property type="entry name" value="USP"/>
</dbReference>
<reference evidence="2" key="1">
    <citation type="submission" date="2025-08" db="UniProtKB">
        <authorList>
            <consortium name="Ensembl"/>
        </authorList>
    </citation>
    <scope>IDENTIFICATION</scope>
</reference>
<dbReference type="PANTHER" id="PTHR24006">
    <property type="entry name" value="UBIQUITIN CARBOXYL-TERMINAL HYDROLASE"/>
    <property type="match status" value="1"/>
</dbReference>
<evidence type="ECO:0000313" key="3">
    <source>
        <dbReference type="Proteomes" id="UP000694523"/>
    </source>
</evidence>
<sequence length="114" mass="13491">DQSRGECELKHQPDVLVIMLKRFEYDDRLMRNIKNNREVDVPYTLYMPQVEYNVSIGFTYELYASVEHFGELGFGHYIARIRSQDDGRWYIFDDLNVSVVSLNISCFMIITHTT</sequence>
<dbReference type="GO" id="GO:0005634">
    <property type="term" value="C:nucleus"/>
    <property type="evidence" value="ECO:0007669"/>
    <property type="project" value="TreeGrafter"/>
</dbReference>
<dbReference type="PROSITE" id="PS50235">
    <property type="entry name" value="USP_3"/>
    <property type="match status" value="1"/>
</dbReference>
<dbReference type="Gene3D" id="3.90.70.10">
    <property type="entry name" value="Cysteine proteinases"/>
    <property type="match status" value="1"/>
</dbReference>
<dbReference type="InterPro" id="IPR050164">
    <property type="entry name" value="Peptidase_C19"/>
</dbReference>
<organism evidence="2 3">
    <name type="scientific">Neogobius melanostomus</name>
    <name type="common">round goby</name>
    <dbReference type="NCBI Taxonomy" id="47308"/>
    <lineage>
        <taxon>Eukaryota</taxon>
        <taxon>Metazoa</taxon>
        <taxon>Chordata</taxon>
        <taxon>Craniata</taxon>
        <taxon>Vertebrata</taxon>
        <taxon>Euteleostomi</taxon>
        <taxon>Actinopterygii</taxon>
        <taxon>Neopterygii</taxon>
        <taxon>Teleostei</taxon>
        <taxon>Neoteleostei</taxon>
        <taxon>Acanthomorphata</taxon>
        <taxon>Gobiaria</taxon>
        <taxon>Gobiiformes</taxon>
        <taxon>Gobioidei</taxon>
        <taxon>Gobiidae</taxon>
        <taxon>Benthophilinae</taxon>
        <taxon>Neogobiini</taxon>
        <taxon>Neogobius</taxon>
    </lineage>
</organism>
<dbReference type="Ensembl" id="ENSNMLT00000037097.1">
    <property type="protein sequence ID" value="ENSNMLP00000033307.1"/>
    <property type="gene ID" value="ENSNMLG00000020786.1"/>
</dbReference>